<dbReference type="GO" id="GO:0006955">
    <property type="term" value="P:immune response"/>
    <property type="evidence" value="ECO:0007669"/>
    <property type="project" value="InterPro"/>
</dbReference>
<comment type="subcellular location">
    <subcellularLocation>
        <location evidence="1">Secreted</location>
    </subcellularLocation>
</comment>
<dbReference type="SMART" id="SM00199">
    <property type="entry name" value="SCY"/>
    <property type="match status" value="1"/>
</dbReference>
<dbReference type="OrthoDB" id="9834099at2759"/>
<feature type="domain" description="Chemokine interleukin-8-like" evidence="6">
    <location>
        <begin position="29"/>
        <end position="89"/>
    </location>
</feature>
<dbReference type="RefSeq" id="XP_026717577.1">
    <property type="nucleotide sequence ID" value="XM_026861776.1"/>
</dbReference>
<reference evidence="7" key="2">
    <citation type="submission" date="2025-09" db="UniProtKB">
        <authorList>
            <consortium name="Ensembl"/>
        </authorList>
    </citation>
    <scope>IDENTIFICATION</scope>
</reference>
<keyword evidence="2" id="KW-0202">Cytokine</keyword>
<evidence type="ECO:0000256" key="5">
    <source>
        <dbReference type="SAM" id="SignalP"/>
    </source>
</evidence>
<dbReference type="Pfam" id="PF00048">
    <property type="entry name" value="IL8"/>
    <property type="match status" value="1"/>
</dbReference>
<feature type="chain" id="PRO_5025654558" evidence="5">
    <location>
        <begin position="23"/>
        <end position="96"/>
    </location>
</feature>
<dbReference type="PANTHER" id="PTHR12015">
    <property type="entry name" value="SMALL INDUCIBLE CYTOKINE A"/>
    <property type="match status" value="1"/>
</dbReference>
<dbReference type="OMA" id="CCYKNMF"/>
<gene>
    <name evidence="7" type="primary">LOC113487270</name>
</gene>
<keyword evidence="4 5" id="KW-0732">Signal</keyword>
<dbReference type="PANTHER" id="PTHR12015:SF183">
    <property type="entry name" value="C-C MOTIF CHEMOKINE 3"/>
    <property type="match status" value="1"/>
</dbReference>
<dbReference type="InterPro" id="IPR001811">
    <property type="entry name" value="Chemokine_IL8-like_dom"/>
</dbReference>
<evidence type="ECO:0000256" key="1">
    <source>
        <dbReference type="ARBA" id="ARBA00004613"/>
    </source>
</evidence>
<organism evidence="7 8">
    <name type="scientific">Athene cunicularia</name>
    <name type="common">Burrowing owl</name>
    <name type="synonym">Speotyto cunicularia</name>
    <dbReference type="NCBI Taxonomy" id="194338"/>
    <lineage>
        <taxon>Eukaryota</taxon>
        <taxon>Metazoa</taxon>
        <taxon>Chordata</taxon>
        <taxon>Craniata</taxon>
        <taxon>Vertebrata</taxon>
        <taxon>Euteleostomi</taxon>
        <taxon>Archelosauria</taxon>
        <taxon>Archosauria</taxon>
        <taxon>Dinosauria</taxon>
        <taxon>Saurischia</taxon>
        <taxon>Theropoda</taxon>
        <taxon>Coelurosauria</taxon>
        <taxon>Aves</taxon>
        <taxon>Neognathae</taxon>
        <taxon>Neoaves</taxon>
        <taxon>Telluraves</taxon>
        <taxon>Strigiformes</taxon>
        <taxon>Strigidae</taxon>
        <taxon>Athene</taxon>
    </lineage>
</organism>
<dbReference type="SUPFAM" id="SSF54117">
    <property type="entry name" value="Interleukin 8-like chemokines"/>
    <property type="match status" value="1"/>
</dbReference>
<dbReference type="Gene3D" id="2.40.50.40">
    <property type="match status" value="1"/>
</dbReference>
<proteinExistence type="predicted"/>
<dbReference type="CDD" id="cd00272">
    <property type="entry name" value="Chemokine_CC"/>
    <property type="match status" value="1"/>
</dbReference>
<evidence type="ECO:0000256" key="4">
    <source>
        <dbReference type="ARBA" id="ARBA00022729"/>
    </source>
</evidence>
<dbReference type="GeneID" id="113487270"/>
<dbReference type="AlphaFoldDB" id="A0A663MJW2"/>
<keyword evidence="8" id="KW-1185">Reference proteome</keyword>
<dbReference type="InterPro" id="IPR036048">
    <property type="entry name" value="Interleukin_8-like_sf"/>
</dbReference>
<evidence type="ECO:0000313" key="7">
    <source>
        <dbReference type="Ensembl" id="ENSACUP00000012710.1"/>
    </source>
</evidence>
<dbReference type="Ensembl" id="ENSACUT00000013572.1">
    <property type="protein sequence ID" value="ENSACUP00000012710.1"/>
    <property type="gene ID" value="ENSACUG00000008578.1"/>
</dbReference>
<dbReference type="GO" id="GO:0008009">
    <property type="term" value="F:chemokine activity"/>
    <property type="evidence" value="ECO:0007669"/>
    <property type="project" value="InterPro"/>
</dbReference>
<accession>A0A663MJW2</accession>
<protein>
    <submittedName>
        <fullName evidence="7">C-C motif chemokine 3-like</fullName>
    </submittedName>
</protein>
<dbReference type="InterPro" id="IPR039809">
    <property type="entry name" value="Chemokine_b/g/d"/>
</dbReference>
<dbReference type="GO" id="GO:0005615">
    <property type="term" value="C:extracellular space"/>
    <property type="evidence" value="ECO:0007669"/>
    <property type="project" value="UniProtKB-KW"/>
</dbReference>
<feature type="signal peptide" evidence="5">
    <location>
        <begin position="1"/>
        <end position="22"/>
    </location>
</feature>
<evidence type="ECO:0000256" key="3">
    <source>
        <dbReference type="ARBA" id="ARBA00022525"/>
    </source>
</evidence>
<name>A0A663MJW2_ATHCN</name>
<evidence type="ECO:0000313" key="8">
    <source>
        <dbReference type="Proteomes" id="UP000472269"/>
    </source>
</evidence>
<dbReference type="Proteomes" id="UP000472269">
    <property type="component" value="Unplaced"/>
</dbReference>
<sequence length="96" mass="11152">MKVSTLALLTMLLAALWTESQSASFRSLYGTCCYKKMFLKNKIPDNLIKSYQETPSHCSYRAVRVETLKGQKFCVDPKKKWFQDYLQRKEANNTST</sequence>
<evidence type="ECO:0000256" key="2">
    <source>
        <dbReference type="ARBA" id="ARBA00022514"/>
    </source>
</evidence>
<keyword evidence="3" id="KW-0964">Secreted</keyword>
<evidence type="ECO:0000259" key="6">
    <source>
        <dbReference type="SMART" id="SM00199"/>
    </source>
</evidence>
<dbReference type="KEGG" id="acun:113487270"/>
<reference evidence="7" key="1">
    <citation type="submission" date="2025-08" db="UniProtKB">
        <authorList>
            <consortium name="Ensembl"/>
        </authorList>
    </citation>
    <scope>IDENTIFICATION</scope>
</reference>